<evidence type="ECO:0000313" key="2">
    <source>
        <dbReference type="EMBL" id="VVW87890.1"/>
    </source>
</evidence>
<proteinExistence type="predicted"/>
<dbReference type="AlphaFoldDB" id="A0A5K1HGY3"/>
<accession>A0A5K1HGY3</accession>
<dbReference type="EMBL" id="LR722102">
    <property type="protein sequence ID" value="VVW87890.1"/>
    <property type="molecule type" value="Genomic_DNA"/>
</dbReference>
<organism evidence="2">
    <name type="scientific">Nymphaea colorata</name>
    <name type="common">pocket water lily</name>
    <dbReference type="NCBI Taxonomy" id="210225"/>
    <lineage>
        <taxon>Eukaryota</taxon>
        <taxon>Viridiplantae</taxon>
        <taxon>Streptophyta</taxon>
        <taxon>Embryophyta</taxon>
        <taxon>Tracheophyta</taxon>
        <taxon>Spermatophyta</taxon>
        <taxon>Magnoliopsida</taxon>
        <taxon>Nymphaeales</taxon>
        <taxon>Nymphaeaceae</taxon>
        <taxon>Nymphaea</taxon>
    </lineage>
</organism>
<reference evidence="2" key="1">
    <citation type="submission" date="2019-09" db="EMBL/GenBank/DDBJ databases">
        <authorList>
            <person name="Zhang L."/>
        </authorList>
    </citation>
    <scope>NUCLEOTIDE SEQUENCE</scope>
</reference>
<protein>
    <submittedName>
        <fullName evidence="2">Uncharacterized protein</fullName>
    </submittedName>
</protein>
<sequence>MDKNITSLKTALIQKFEEWFFRRYGISVADLENPLLNQNDQDEREEAESVPRSEDYDEDALAYIQAKRKVFQIQRAKKGRI</sequence>
<gene>
    <name evidence="2" type="ORF">NYM_LOCUS29934</name>
</gene>
<feature type="region of interest" description="Disordered" evidence="1">
    <location>
        <begin position="35"/>
        <end position="55"/>
    </location>
</feature>
<evidence type="ECO:0000256" key="1">
    <source>
        <dbReference type="SAM" id="MobiDB-lite"/>
    </source>
</evidence>
<name>A0A5K1HGY3_9MAGN</name>